<feature type="transmembrane region" description="Helical" evidence="1">
    <location>
        <begin position="33"/>
        <end position="54"/>
    </location>
</feature>
<dbReference type="InterPro" id="IPR014245">
    <property type="entry name" value="Spore_III_AF"/>
</dbReference>
<keyword evidence="1" id="KW-0812">Transmembrane</keyword>
<keyword evidence="3" id="KW-1185">Reference proteome</keyword>
<protein>
    <submittedName>
        <fullName evidence="2">Stage III sporulation protein AF</fullName>
    </submittedName>
</protein>
<keyword evidence="1" id="KW-0472">Membrane</keyword>
<sequence length="240" mass="26513">MGWLSDWLRDIIAVILLAVLVELLLPNKAMQRYARLVVGLFILLTILSPILRLLQTDMNNRLDAGMEMWNERSMHKKVAMPTLEEIQIRAEDIQSKRNEEAARLMAATLEVSMKKAITTETGAQVERVSVSFAWSKHPKEGEAPEIAAVKVTLKENTGMASPEPGKHDKSIEIEVVAPVDITIGENESKLNTALPEKNGFIPPNKQEAAAVQSVLARGWGIQSDKVEIRIRAASGSTAKQ</sequence>
<reference evidence="2 3" key="1">
    <citation type="submission" date="2018-08" db="EMBL/GenBank/DDBJ databases">
        <title>Paenibacillus sp. M4BSY-1, whole genome shotgun sequence.</title>
        <authorList>
            <person name="Tuo L."/>
        </authorList>
    </citation>
    <scope>NUCLEOTIDE SEQUENCE [LARGE SCALE GENOMIC DNA]</scope>
    <source>
        <strain evidence="2 3">M4BSY-1</strain>
    </source>
</reference>
<dbReference type="Proteomes" id="UP000261905">
    <property type="component" value="Unassembled WGS sequence"/>
</dbReference>
<dbReference type="RefSeq" id="WP_116044898.1">
    <property type="nucleotide sequence ID" value="NZ_QUBQ01000001.1"/>
</dbReference>
<evidence type="ECO:0000256" key="1">
    <source>
        <dbReference type="SAM" id="Phobius"/>
    </source>
</evidence>
<dbReference type="Pfam" id="PF09581">
    <property type="entry name" value="Spore_III_AF"/>
    <property type="match status" value="1"/>
</dbReference>
<comment type="caution">
    <text evidence="2">The sequence shown here is derived from an EMBL/GenBank/DDBJ whole genome shotgun (WGS) entry which is preliminary data.</text>
</comment>
<dbReference type="NCBIfam" id="TIGR02896">
    <property type="entry name" value="spore_III_AF"/>
    <property type="match status" value="1"/>
</dbReference>
<evidence type="ECO:0000313" key="3">
    <source>
        <dbReference type="Proteomes" id="UP000261905"/>
    </source>
</evidence>
<dbReference type="AlphaFoldDB" id="A0A371PMC5"/>
<evidence type="ECO:0000313" key="2">
    <source>
        <dbReference type="EMBL" id="REK77346.1"/>
    </source>
</evidence>
<feature type="transmembrane region" description="Helical" evidence="1">
    <location>
        <begin position="7"/>
        <end position="27"/>
    </location>
</feature>
<keyword evidence="1" id="KW-1133">Transmembrane helix</keyword>
<proteinExistence type="predicted"/>
<organism evidence="2 3">
    <name type="scientific">Paenibacillus paeoniae</name>
    <dbReference type="NCBI Taxonomy" id="2292705"/>
    <lineage>
        <taxon>Bacteria</taxon>
        <taxon>Bacillati</taxon>
        <taxon>Bacillota</taxon>
        <taxon>Bacilli</taxon>
        <taxon>Bacillales</taxon>
        <taxon>Paenibacillaceae</taxon>
        <taxon>Paenibacillus</taxon>
    </lineage>
</organism>
<gene>
    <name evidence="2" type="primary">spoIIIAF</name>
    <name evidence="2" type="ORF">DX130_10200</name>
</gene>
<name>A0A371PMC5_9BACL</name>
<accession>A0A371PMC5</accession>
<dbReference type="EMBL" id="QUBQ01000001">
    <property type="protein sequence ID" value="REK77346.1"/>
    <property type="molecule type" value="Genomic_DNA"/>
</dbReference>